<dbReference type="Proteomes" id="UP000295706">
    <property type="component" value="Unassembled WGS sequence"/>
</dbReference>
<organism evidence="1 2">
    <name type="scientific">Arundinibacter roseus</name>
    <dbReference type="NCBI Taxonomy" id="2070510"/>
    <lineage>
        <taxon>Bacteria</taxon>
        <taxon>Pseudomonadati</taxon>
        <taxon>Bacteroidota</taxon>
        <taxon>Cytophagia</taxon>
        <taxon>Cytophagales</taxon>
        <taxon>Spirosomataceae</taxon>
        <taxon>Arundinibacter</taxon>
    </lineage>
</organism>
<evidence type="ECO:0000313" key="1">
    <source>
        <dbReference type="EMBL" id="TDB67917.1"/>
    </source>
</evidence>
<gene>
    <name evidence="1" type="ORF">EZE20_03035</name>
</gene>
<name>A0A4R4KIC7_9BACT</name>
<keyword evidence="2" id="KW-1185">Reference proteome</keyword>
<protein>
    <submittedName>
        <fullName evidence="1">Uncharacterized protein</fullName>
    </submittedName>
</protein>
<evidence type="ECO:0000313" key="2">
    <source>
        <dbReference type="Proteomes" id="UP000295706"/>
    </source>
</evidence>
<dbReference type="AlphaFoldDB" id="A0A4R4KIC7"/>
<proteinExistence type="predicted"/>
<accession>A0A4R4KIC7</accession>
<comment type="caution">
    <text evidence="1">The sequence shown here is derived from an EMBL/GenBank/DDBJ whole genome shotgun (WGS) entry which is preliminary data.</text>
</comment>
<sequence length="62" mass="6141">MAVPVAPVGPCSPAGPCEPGSPAGPTGPCGPSQALIQANKIATRLPKSSCFVIFFVFTAVIS</sequence>
<dbReference type="EMBL" id="SMJU01000002">
    <property type="protein sequence ID" value="TDB67917.1"/>
    <property type="molecule type" value="Genomic_DNA"/>
</dbReference>
<reference evidence="1 2" key="1">
    <citation type="submission" date="2019-02" db="EMBL/GenBank/DDBJ databases">
        <title>Arundinibacter roseus gen. nov., sp. nov., a new member of the family Cytophagaceae.</title>
        <authorList>
            <person name="Szuroczki S."/>
            <person name="Khayer B."/>
            <person name="Sproer C."/>
            <person name="Toumi M."/>
            <person name="Szabo A."/>
            <person name="Felfoldi T."/>
            <person name="Schumann P."/>
            <person name="Toth E."/>
        </authorList>
    </citation>
    <scope>NUCLEOTIDE SEQUENCE [LARGE SCALE GENOMIC DNA]</scope>
    <source>
        <strain evidence="1 2">DMA-k-7a</strain>
    </source>
</reference>